<evidence type="ECO:0000313" key="6">
    <source>
        <dbReference type="Proteomes" id="UP000468591"/>
    </source>
</evidence>
<dbReference type="SMART" id="SM00404">
    <property type="entry name" value="PTPc_motif"/>
    <property type="match status" value="1"/>
</dbReference>
<proteinExistence type="inferred from homology"/>
<dbReference type="InterPro" id="IPR003595">
    <property type="entry name" value="Tyr_Pase_cat"/>
</dbReference>
<dbReference type="EMBL" id="JAABNT010000013">
    <property type="protein sequence ID" value="NEK24192.1"/>
    <property type="molecule type" value="Genomic_DNA"/>
</dbReference>
<evidence type="ECO:0000259" key="4">
    <source>
        <dbReference type="PROSITE" id="PS50056"/>
    </source>
</evidence>
<name>A0A6P0CDF7_9RHOB</name>
<keyword evidence="6" id="KW-1185">Reference proteome</keyword>
<dbReference type="AlphaFoldDB" id="A0A6P0CDF7"/>
<dbReference type="PROSITE" id="PS50056">
    <property type="entry name" value="TYR_PHOSPHATASE_2"/>
    <property type="match status" value="1"/>
</dbReference>
<dbReference type="FunFam" id="3.90.190.10:FF:000157">
    <property type="entry name" value="Protein-tyrosine phosphatase"/>
    <property type="match status" value="1"/>
</dbReference>
<evidence type="ECO:0000256" key="2">
    <source>
        <dbReference type="ARBA" id="ARBA00022801"/>
    </source>
</evidence>
<evidence type="ECO:0000313" key="5">
    <source>
        <dbReference type="EMBL" id="NEK24192.1"/>
    </source>
</evidence>
<comment type="caution">
    <text evidence="5">The sequence shown here is derived from an EMBL/GenBank/DDBJ whole genome shotgun (WGS) entry which is preliminary data.</text>
</comment>
<dbReference type="SUPFAM" id="SSF52799">
    <property type="entry name" value="(Phosphotyrosine protein) phosphatases II"/>
    <property type="match status" value="1"/>
</dbReference>
<dbReference type="Gene3D" id="3.90.190.10">
    <property type="entry name" value="Protein tyrosine phosphatase superfamily"/>
    <property type="match status" value="1"/>
</dbReference>
<dbReference type="CDD" id="cd14505">
    <property type="entry name" value="CDKN3-like"/>
    <property type="match status" value="1"/>
</dbReference>
<dbReference type="InterPro" id="IPR000387">
    <property type="entry name" value="Tyr_Pase_dom"/>
</dbReference>
<evidence type="ECO:0000256" key="1">
    <source>
        <dbReference type="ARBA" id="ARBA00010702"/>
    </source>
</evidence>
<dbReference type="Gene3D" id="1.10.4080.10">
    <property type="entry name" value="ADP-ribosylation/Crystallin J1"/>
    <property type="match status" value="1"/>
</dbReference>
<feature type="domain" description="Tyrosine specific protein phosphatases" evidence="4">
    <location>
        <begin position="100"/>
        <end position="171"/>
    </location>
</feature>
<dbReference type="InterPro" id="IPR057023">
    <property type="entry name" value="PTP-SAK"/>
</dbReference>
<feature type="binding site" evidence="3">
    <location>
        <position position="235"/>
    </location>
    <ligand>
        <name>Mg(2+)</name>
        <dbReference type="ChEBI" id="CHEBI:18420"/>
        <label>1</label>
    </ligand>
</feature>
<feature type="binding site" evidence="3">
    <location>
        <position position="462"/>
    </location>
    <ligand>
        <name>Mg(2+)</name>
        <dbReference type="ChEBI" id="CHEBI:18420"/>
        <label>1</label>
    </ligand>
</feature>
<feature type="binding site" evidence="3">
    <location>
        <position position="234"/>
    </location>
    <ligand>
        <name>Mg(2+)</name>
        <dbReference type="ChEBI" id="CHEBI:18420"/>
        <label>1</label>
    </ligand>
</feature>
<dbReference type="InterPro" id="IPR050792">
    <property type="entry name" value="ADP-ribosylglycohydrolase"/>
</dbReference>
<keyword evidence="3" id="KW-0460">Magnesium</keyword>
<dbReference type="InterPro" id="IPR036705">
    <property type="entry name" value="Ribosyl_crysJ1_sf"/>
</dbReference>
<dbReference type="Pfam" id="PF03747">
    <property type="entry name" value="ADP_ribosyl_GH"/>
    <property type="match status" value="1"/>
</dbReference>
<comment type="cofactor">
    <cofactor evidence="3">
        <name>Mg(2+)</name>
        <dbReference type="ChEBI" id="CHEBI:18420"/>
    </cofactor>
    <text evidence="3">Binds 2 magnesium ions per subunit.</text>
</comment>
<protein>
    <submittedName>
        <fullName evidence="5">ADP-ribosyl-(Dinitrogen reductase) hydrolase</fullName>
    </submittedName>
</protein>
<dbReference type="Proteomes" id="UP000468591">
    <property type="component" value="Unassembled WGS sequence"/>
</dbReference>
<dbReference type="Pfam" id="PF22784">
    <property type="entry name" value="PTP-SAK"/>
    <property type="match status" value="1"/>
</dbReference>
<dbReference type="InterPro" id="IPR029021">
    <property type="entry name" value="Prot-tyrosine_phosphatase-like"/>
</dbReference>
<organism evidence="5 6">
    <name type="scientific">Sulfitobacter sediminilitoris</name>
    <dbReference type="NCBI Taxonomy" id="2698830"/>
    <lineage>
        <taxon>Bacteria</taxon>
        <taxon>Pseudomonadati</taxon>
        <taxon>Pseudomonadota</taxon>
        <taxon>Alphaproteobacteria</taxon>
        <taxon>Rhodobacterales</taxon>
        <taxon>Roseobacteraceae</taxon>
        <taxon>Sulfitobacter</taxon>
    </lineage>
</organism>
<dbReference type="SUPFAM" id="SSF101478">
    <property type="entry name" value="ADP-ribosylglycohydrolase"/>
    <property type="match status" value="1"/>
</dbReference>
<feature type="binding site" evidence="3">
    <location>
        <position position="460"/>
    </location>
    <ligand>
        <name>Mg(2+)</name>
        <dbReference type="ChEBI" id="CHEBI:18420"/>
        <label>1</label>
    </ligand>
</feature>
<dbReference type="PANTHER" id="PTHR16222:SF24">
    <property type="entry name" value="ADP-RIBOSYLHYDROLASE ARH3"/>
    <property type="match status" value="1"/>
</dbReference>
<feature type="binding site" evidence="3">
    <location>
        <position position="236"/>
    </location>
    <ligand>
        <name>Mg(2+)</name>
        <dbReference type="ChEBI" id="CHEBI:18420"/>
        <label>1</label>
    </ligand>
</feature>
<sequence length="522" mass="56071">MVRTSHTHPLRIDALPLANGQLGITFCPGKKGDSVYGAAWDRDLELDIDAIKAWGASAVLTLLEDHEFEMLSVTNIGDALKARGIEWFQFPIRDVDVPTPEAMEQWRAVSPKLHQIMEHGGRVVVHCRGGLGRAGTISALMLVERGRSAHDAISDIRSVRPGAIETSEQASWLIKHARHHDLPGIRLHASLIGGAIGDSLGADIEFLSLDQIRRRFPEGITDLPPHQGLRGAITDDTQMTLFTAEGIIRAYVRGALKGISHPPSVVHHALLRWLRTQGGKPRVETDDVGLITDRRLWARRAPGLTCMSALEQSAHFGVPAENNSKGCGTIMRVAPVALMVSRDRVQSIALETSALTHGHPTGQIAAAAWAEMLADVSMGADLEESATQIADTYAHMKDGEETVQAIRNALEAPRDGRAESVESLGGGWVAEEALAIALYACLAGKSFDEGLQIAVLHGGDSDSTGAIAGNMLGLIDPAAALKHPWASAIEGADIITHLVHDYLCLEHESGSAEELWNAYPGT</sequence>
<dbReference type="PANTHER" id="PTHR16222">
    <property type="entry name" value="ADP-RIBOSYLGLYCOHYDROLASE"/>
    <property type="match status" value="1"/>
</dbReference>
<reference evidence="5 6" key="1">
    <citation type="submission" date="2020-01" db="EMBL/GenBank/DDBJ databases">
        <title>Sulfitobacter sediminilitoris sp. nov., isolated from a tidal flat.</title>
        <authorList>
            <person name="Park S."/>
            <person name="Yoon J.-H."/>
        </authorList>
    </citation>
    <scope>NUCLEOTIDE SEQUENCE [LARGE SCALE GENOMIC DNA]</scope>
    <source>
        <strain evidence="5 6">JBTF-M27</strain>
    </source>
</reference>
<accession>A0A6P0CDF7</accession>
<keyword evidence="3" id="KW-0479">Metal-binding</keyword>
<gene>
    <name evidence="5" type="ORF">GV827_17540</name>
</gene>
<comment type="similarity">
    <text evidence="1">Belongs to the ADP-ribosylglycohydrolase family.</text>
</comment>
<dbReference type="RefSeq" id="WP_164355120.1">
    <property type="nucleotide sequence ID" value="NZ_JAABNT010000013.1"/>
</dbReference>
<dbReference type="GO" id="GO:0046872">
    <property type="term" value="F:metal ion binding"/>
    <property type="evidence" value="ECO:0007669"/>
    <property type="project" value="UniProtKB-KW"/>
</dbReference>
<evidence type="ECO:0000256" key="3">
    <source>
        <dbReference type="PIRSR" id="PIRSR605502-1"/>
    </source>
</evidence>
<feature type="binding site" evidence="3">
    <location>
        <position position="463"/>
    </location>
    <ligand>
        <name>Mg(2+)</name>
        <dbReference type="ChEBI" id="CHEBI:18420"/>
        <label>1</label>
    </ligand>
</feature>
<keyword evidence="2 5" id="KW-0378">Hydrolase</keyword>
<dbReference type="GO" id="GO:0016791">
    <property type="term" value="F:phosphatase activity"/>
    <property type="evidence" value="ECO:0007669"/>
    <property type="project" value="UniProtKB-ARBA"/>
</dbReference>
<dbReference type="InterPro" id="IPR005502">
    <property type="entry name" value="Ribosyl_crysJ1"/>
</dbReference>